<feature type="compositionally biased region" description="Basic and acidic residues" evidence="1">
    <location>
        <begin position="37"/>
        <end position="52"/>
    </location>
</feature>
<evidence type="ECO:0000313" key="2">
    <source>
        <dbReference type="EMBL" id="VDD35433.1"/>
    </source>
</evidence>
<feature type="region of interest" description="Disordered" evidence="1">
    <location>
        <begin position="1"/>
        <end position="71"/>
    </location>
</feature>
<sequence length="71" mass="8205">MRQEKLISDKWRGANMTNQETPLRNQTAVDPGGCGERQSRDIRSDVGSEQPRRSHRRQPFKKLTNPHEPGH</sequence>
<dbReference type="AlphaFoldDB" id="A0A3P6DUT8"/>
<dbReference type="EMBL" id="LR031876">
    <property type="protein sequence ID" value="VDD35433.1"/>
    <property type="molecule type" value="Genomic_DNA"/>
</dbReference>
<protein>
    <submittedName>
        <fullName evidence="2">Uncharacterized protein</fullName>
    </submittedName>
</protein>
<gene>
    <name evidence="2" type="ORF">BOLC7T40993H</name>
</gene>
<feature type="compositionally biased region" description="Basic and acidic residues" evidence="1">
    <location>
        <begin position="1"/>
        <end position="12"/>
    </location>
</feature>
<organism evidence="2">
    <name type="scientific">Brassica oleracea</name>
    <name type="common">Wild cabbage</name>
    <dbReference type="NCBI Taxonomy" id="3712"/>
    <lineage>
        <taxon>Eukaryota</taxon>
        <taxon>Viridiplantae</taxon>
        <taxon>Streptophyta</taxon>
        <taxon>Embryophyta</taxon>
        <taxon>Tracheophyta</taxon>
        <taxon>Spermatophyta</taxon>
        <taxon>Magnoliopsida</taxon>
        <taxon>eudicotyledons</taxon>
        <taxon>Gunneridae</taxon>
        <taxon>Pentapetalae</taxon>
        <taxon>rosids</taxon>
        <taxon>malvids</taxon>
        <taxon>Brassicales</taxon>
        <taxon>Brassicaceae</taxon>
        <taxon>Brassiceae</taxon>
        <taxon>Brassica</taxon>
    </lineage>
</organism>
<feature type="compositionally biased region" description="Polar residues" evidence="1">
    <location>
        <begin position="15"/>
        <end position="28"/>
    </location>
</feature>
<evidence type="ECO:0000256" key="1">
    <source>
        <dbReference type="SAM" id="MobiDB-lite"/>
    </source>
</evidence>
<proteinExistence type="predicted"/>
<reference evidence="2" key="1">
    <citation type="submission" date="2018-11" db="EMBL/GenBank/DDBJ databases">
        <authorList>
            <consortium name="Genoscope - CEA"/>
            <person name="William W."/>
        </authorList>
    </citation>
    <scope>NUCLEOTIDE SEQUENCE</scope>
</reference>
<name>A0A3P6DUT8_BRAOL</name>
<accession>A0A3P6DUT8</accession>